<evidence type="ECO:0000259" key="5">
    <source>
        <dbReference type="PROSITE" id="PS50048"/>
    </source>
</evidence>
<dbReference type="InterPro" id="IPR050613">
    <property type="entry name" value="Sec_Metabolite_Reg"/>
</dbReference>
<dbReference type="PROSITE" id="PS50048">
    <property type="entry name" value="ZN2_CY6_FUNGAL_2"/>
    <property type="match status" value="1"/>
</dbReference>
<dbReference type="SMART" id="SM00906">
    <property type="entry name" value="Fungal_trans"/>
    <property type="match status" value="1"/>
</dbReference>
<dbReference type="InterPro" id="IPR007219">
    <property type="entry name" value="XnlR_reg_dom"/>
</dbReference>
<dbReference type="SMART" id="SM00066">
    <property type="entry name" value="GAL4"/>
    <property type="match status" value="1"/>
</dbReference>
<dbReference type="EMBL" id="JBFCZG010000004">
    <property type="protein sequence ID" value="KAL3423279.1"/>
    <property type="molecule type" value="Genomic_DNA"/>
</dbReference>
<feature type="region of interest" description="Disordered" evidence="4">
    <location>
        <begin position="649"/>
        <end position="675"/>
    </location>
</feature>
<organism evidence="6 7">
    <name type="scientific">Phlyctema vagabunda</name>
    <dbReference type="NCBI Taxonomy" id="108571"/>
    <lineage>
        <taxon>Eukaryota</taxon>
        <taxon>Fungi</taxon>
        <taxon>Dikarya</taxon>
        <taxon>Ascomycota</taxon>
        <taxon>Pezizomycotina</taxon>
        <taxon>Leotiomycetes</taxon>
        <taxon>Helotiales</taxon>
        <taxon>Dermateaceae</taxon>
        <taxon>Phlyctema</taxon>
    </lineage>
</organism>
<evidence type="ECO:0000313" key="6">
    <source>
        <dbReference type="EMBL" id="KAL3423279.1"/>
    </source>
</evidence>
<sequence length="725" mass="81755">MSAAAPSSTHNQQRIRKARIPLSCDPCRTRKLKCDREKPCQNCLIRKEPAKCHFKNSNGGSATSNRPVNRDAMQERLNRLENLVTDLVSHTSGSDTQEVNPAGPPYDDTAPELGADERLLLGVHNGIGQMSVGTKQTFYRGTSHWGDVLQEASLLMFCDLVNELKSMWNQAQDEKEQTRTQLSIFDTQAVDGPNLLSGMVQPVDMVELLNTVPSKPELDKLITQFFDNDDRIVPKLHILHEPTFRREYAEYWENPGGIDLMWLGLLFSMLNLTMLGYSSFDREPPEYAGATNSLAEMYRIRTAQCLMVADITKCAPYTVETLIHNCIAESWDGNEKGAWMMTGVLIRAAMQMGYHRDSSKYPQLSVFQGEMRRRVWAFVTEMDSLSSFVVGLPSMIKSLDSDTAEPLNVYDWELSEDMVQLPPSRPLEQFTPVAYLICKARLLGAVGGVVDFLNSLQTDTYSRTVVTLDDNLLKARLAMPAQLKRPTLDEALKDTTGICAGAIKLEFYYHQGMCVLHRKFLASGRTEDQCTLSYKRCLESAKELLSLQLFLFKESKIRKAYSPPRWYRISFATPDFILAATIIFLELRHRKEKHASSSLNPWVMDNDETELLQTLKDICYVWDKAREFSKDATESHQVLLQMLKSLGTDSNPDSMPDQSQNHISSAPVSSTFGPITSANSNDRGGLLGTDMNMDWAAWDAFIEGSSLENAYMSLPFNEWDLNPNV</sequence>
<evidence type="ECO:0000256" key="1">
    <source>
        <dbReference type="ARBA" id="ARBA00004123"/>
    </source>
</evidence>
<dbReference type="CDD" id="cd12148">
    <property type="entry name" value="fungal_TF_MHR"/>
    <property type="match status" value="1"/>
</dbReference>
<evidence type="ECO:0000313" key="7">
    <source>
        <dbReference type="Proteomes" id="UP001629113"/>
    </source>
</evidence>
<dbReference type="SUPFAM" id="SSF57701">
    <property type="entry name" value="Zn2/Cys6 DNA-binding domain"/>
    <property type="match status" value="1"/>
</dbReference>
<dbReference type="Proteomes" id="UP001629113">
    <property type="component" value="Unassembled WGS sequence"/>
</dbReference>
<dbReference type="InterPro" id="IPR001138">
    <property type="entry name" value="Zn2Cys6_DnaBD"/>
</dbReference>
<keyword evidence="3" id="KW-0539">Nucleus</keyword>
<comment type="caution">
    <text evidence="6">The sequence shown here is derived from an EMBL/GenBank/DDBJ whole genome shotgun (WGS) entry which is preliminary data.</text>
</comment>
<dbReference type="PROSITE" id="PS00463">
    <property type="entry name" value="ZN2_CY6_FUNGAL_1"/>
    <property type="match status" value="1"/>
</dbReference>
<keyword evidence="7" id="KW-1185">Reference proteome</keyword>
<evidence type="ECO:0000256" key="4">
    <source>
        <dbReference type="SAM" id="MobiDB-lite"/>
    </source>
</evidence>
<name>A0ABR4PIY9_9HELO</name>
<dbReference type="CDD" id="cd00067">
    <property type="entry name" value="GAL4"/>
    <property type="match status" value="1"/>
</dbReference>
<gene>
    <name evidence="6" type="ORF">PVAG01_05026</name>
</gene>
<comment type="subcellular location">
    <subcellularLocation>
        <location evidence="1">Nucleus</location>
    </subcellularLocation>
</comment>
<dbReference type="PANTHER" id="PTHR31001:SF49">
    <property type="entry name" value="ZN(II)2CYS6 TRANSCRIPTION FACTOR (EUROFUNG)"/>
    <property type="match status" value="1"/>
</dbReference>
<feature type="domain" description="Zn(2)-C6 fungal-type" evidence="5">
    <location>
        <begin position="23"/>
        <end position="54"/>
    </location>
</feature>
<keyword evidence="2" id="KW-0479">Metal-binding</keyword>
<protein>
    <submittedName>
        <fullName evidence="6">Fungal specific transcription factor domain-containing protein</fullName>
    </submittedName>
</protein>
<proteinExistence type="predicted"/>
<evidence type="ECO:0000256" key="3">
    <source>
        <dbReference type="ARBA" id="ARBA00023242"/>
    </source>
</evidence>
<dbReference type="InterPro" id="IPR036864">
    <property type="entry name" value="Zn2-C6_fun-type_DNA-bd_sf"/>
</dbReference>
<dbReference type="Pfam" id="PF04082">
    <property type="entry name" value="Fungal_trans"/>
    <property type="match status" value="1"/>
</dbReference>
<dbReference type="Pfam" id="PF00172">
    <property type="entry name" value="Zn_clus"/>
    <property type="match status" value="1"/>
</dbReference>
<dbReference type="PANTHER" id="PTHR31001">
    <property type="entry name" value="UNCHARACTERIZED TRANSCRIPTIONAL REGULATORY PROTEIN"/>
    <property type="match status" value="1"/>
</dbReference>
<accession>A0ABR4PIY9</accession>
<evidence type="ECO:0000256" key="2">
    <source>
        <dbReference type="ARBA" id="ARBA00022723"/>
    </source>
</evidence>
<dbReference type="Gene3D" id="4.10.240.10">
    <property type="entry name" value="Zn(2)-C6 fungal-type DNA-binding domain"/>
    <property type="match status" value="1"/>
</dbReference>
<reference evidence="6 7" key="1">
    <citation type="submission" date="2024-06" db="EMBL/GenBank/DDBJ databases">
        <title>Complete genome of Phlyctema vagabunda strain 19-DSS-EL-015.</title>
        <authorList>
            <person name="Fiorenzani C."/>
        </authorList>
    </citation>
    <scope>NUCLEOTIDE SEQUENCE [LARGE SCALE GENOMIC DNA]</scope>
    <source>
        <strain evidence="6 7">19-DSS-EL-015</strain>
    </source>
</reference>